<dbReference type="GO" id="GO:0022857">
    <property type="term" value="F:transmembrane transporter activity"/>
    <property type="evidence" value="ECO:0007669"/>
    <property type="project" value="TreeGrafter"/>
</dbReference>
<feature type="domain" description="SSD" evidence="8">
    <location>
        <begin position="1"/>
        <end position="102"/>
    </location>
</feature>
<dbReference type="PROSITE" id="PS50156">
    <property type="entry name" value="SSD"/>
    <property type="match status" value="1"/>
</dbReference>
<evidence type="ECO:0000256" key="6">
    <source>
        <dbReference type="ARBA" id="ARBA00038046"/>
    </source>
</evidence>
<dbReference type="PANTHER" id="PTHR45951">
    <property type="entry name" value="PROTEIN DISPATCHED-RELATED"/>
    <property type="match status" value="1"/>
</dbReference>
<feature type="transmembrane region" description="Helical" evidence="7">
    <location>
        <begin position="74"/>
        <end position="96"/>
    </location>
</feature>
<gene>
    <name evidence="9" type="ORF">SINC0208_LOCUS3596</name>
</gene>
<evidence type="ECO:0000313" key="9">
    <source>
        <dbReference type="EMBL" id="CAE0323012.1"/>
    </source>
</evidence>
<dbReference type="SUPFAM" id="SSF82866">
    <property type="entry name" value="Multidrug efflux transporter AcrB transmembrane domain"/>
    <property type="match status" value="1"/>
</dbReference>
<comment type="subcellular location">
    <subcellularLocation>
        <location evidence="1">Membrane</location>
        <topology evidence="1">Multi-pass membrane protein</topology>
    </subcellularLocation>
</comment>
<dbReference type="InterPro" id="IPR053958">
    <property type="entry name" value="HMGCR/SNAP/NPC1-like_SSD"/>
</dbReference>
<dbReference type="GO" id="GO:0016020">
    <property type="term" value="C:membrane"/>
    <property type="evidence" value="ECO:0007669"/>
    <property type="project" value="UniProtKB-SubCell"/>
</dbReference>
<feature type="transmembrane region" description="Helical" evidence="7">
    <location>
        <begin position="48"/>
        <end position="68"/>
    </location>
</feature>
<keyword evidence="5" id="KW-0325">Glycoprotein</keyword>
<evidence type="ECO:0000256" key="5">
    <source>
        <dbReference type="ARBA" id="ARBA00023180"/>
    </source>
</evidence>
<comment type="similarity">
    <text evidence="6">Belongs to the dispatched family.</text>
</comment>
<dbReference type="InterPro" id="IPR052081">
    <property type="entry name" value="Dispatched_Hh_regulator"/>
</dbReference>
<keyword evidence="4 7" id="KW-0472">Membrane</keyword>
<evidence type="ECO:0000256" key="7">
    <source>
        <dbReference type="SAM" id="Phobius"/>
    </source>
</evidence>
<evidence type="ECO:0000256" key="2">
    <source>
        <dbReference type="ARBA" id="ARBA00022692"/>
    </source>
</evidence>
<proteinExistence type="inferred from homology"/>
<dbReference type="Pfam" id="PF12349">
    <property type="entry name" value="Sterol-sensing"/>
    <property type="match status" value="1"/>
</dbReference>
<evidence type="ECO:0000256" key="4">
    <source>
        <dbReference type="ARBA" id="ARBA00023136"/>
    </source>
</evidence>
<sequence>MVSIYLVLGIASDDIFVFIDAWKQSAHPSPEVLLGIQKKRKAYAFRRAVCAMAVTSSTISVAFFANIFNPVMPIKSFGIIAGVIISINYFLVVMFMPPATVFFEKRGCCCIRGCWSSSKEYEKPEIGRIEKFFDQKWNYFVYKSRYIILALTVT</sequence>
<accession>A0A7S3MTB7</accession>
<evidence type="ECO:0000256" key="3">
    <source>
        <dbReference type="ARBA" id="ARBA00022989"/>
    </source>
</evidence>
<protein>
    <recommendedName>
        <fullName evidence="8">SSD domain-containing protein</fullName>
    </recommendedName>
</protein>
<dbReference type="InterPro" id="IPR000731">
    <property type="entry name" value="SSD"/>
</dbReference>
<evidence type="ECO:0000259" key="8">
    <source>
        <dbReference type="PROSITE" id="PS50156"/>
    </source>
</evidence>
<evidence type="ECO:0000256" key="1">
    <source>
        <dbReference type="ARBA" id="ARBA00004141"/>
    </source>
</evidence>
<keyword evidence="2 7" id="KW-0812">Transmembrane</keyword>
<dbReference type="AlphaFoldDB" id="A0A7S3MTB7"/>
<dbReference type="Gene3D" id="1.20.1640.10">
    <property type="entry name" value="Multidrug efflux transporter AcrB transmembrane domain"/>
    <property type="match status" value="1"/>
</dbReference>
<name>A0A7S3MTB7_9SPIT</name>
<organism evidence="9">
    <name type="scientific">Strombidium inclinatum</name>
    <dbReference type="NCBI Taxonomy" id="197538"/>
    <lineage>
        <taxon>Eukaryota</taxon>
        <taxon>Sar</taxon>
        <taxon>Alveolata</taxon>
        <taxon>Ciliophora</taxon>
        <taxon>Intramacronucleata</taxon>
        <taxon>Spirotrichea</taxon>
        <taxon>Oligotrichia</taxon>
        <taxon>Strombidiidae</taxon>
        <taxon>Strombidium</taxon>
    </lineage>
</organism>
<dbReference type="EMBL" id="HBIH01008696">
    <property type="protein sequence ID" value="CAE0323012.1"/>
    <property type="molecule type" value="Transcribed_RNA"/>
</dbReference>
<reference evidence="9" key="1">
    <citation type="submission" date="2021-01" db="EMBL/GenBank/DDBJ databases">
        <authorList>
            <person name="Corre E."/>
            <person name="Pelletier E."/>
            <person name="Niang G."/>
            <person name="Scheremetjew M."/>
            <person name="Finn R."/>
            <person name="Kale V."/>
            <person name="Holt S."/>
            <person name="Cochrane G."/>
            <person name="Meng A."/>
            <person name="Brown T."/>
            <person name="Cohen L."/>
        </authorList>
    </citation>
    <scope>NUCLEOTIDE SEQUENCE</scope>
    <source>
        <strain evidence="9">S3</strain>
    </source>
</reference>
<keyword evidence="3 7" id="KW-1133">Transmembrane helix</keyword>